<dbReference type="EMBL" id="JABFHI010000003">
    <property type="protein sequence ID" value="NOG31895.1"/>
    <property type="molecule type" value="Genomic_DNA"/>
</dbReference>
<organism evidence="1 2">
    <name type="scientific">Vreelandella azerica</name>
    <dbReference type="NCBI Taxonomy" id="2732867"/>
    <lineage>
        <taxon>Bacteria</taxon>
        <taxon>Pseudomonadati</taxon>
        <taxon>Pseudomonadota</taxon>
        <taxon>Gammaproteobacteria</taxon>
        <taxon>Oceanospirillales</taxon>
        <taxon>Halomonadaceae</taxon>
        <taxon>Vreelandella</taxon>
    </lineage>
</organism>
<name>A0A7Y3TXG4_9GAMM</name>
<dbReference type="Proteomes" id="UP000588806">
    <property type="component" value="Unassembled WGS sequence"/>
</dbReference>
<sequence>MAVADNTATQGDLQPLAPFEAQYRLEVSGWPGATITHQLSEESQHWLSDMRFSITIARGQERSRFTADEANTHSLMYDSSYSVLGIGDSYQLRASELTVLDRQTAIIDLARRAGSETCTVQAPCDMYFADHRGRNEHFSYYLADIHRLKVPAGEFDTQSVILFDNEKPDRQLRISFHADYPGLILEALYQKDGKRNTHITLTRLNSLGDSTD</sequence>
<protein>
    <recommendedName>
        <fullName evidence="3">DUF3108 domain-containing protein</fullName>
    </recommendedName>
</protein>
<comment type="caution">
    <text evidence="1">The sequence shown here is derived from an EMBL/GenBank/DDBJ whole genome shotgun (WGS) entry which is preliminary data.</text>
</comment>
<evidence type="ECO:0008006" key="3">
    <source>
        <dbReference type="Google" id="ProtNLM"/>
    </source>
</evidence>
<evidence type="ECO:0000313" key="2">
    <source>
        <dbReference type="Proteomes" id="UP000588806"/>
    </source>
</evidence>
<reference evidence="1 2" key="2">
    <citation type="submission" date="2020-06" db="EMBL/GenBank/DDBJ databases">
        <title>Halomonas songnenensis sp. nov., a moderately halophilic bacterium isolated from saline and alkaline soils.</title>
        <authorList>
            <person name="Jiang J."/>
            <person name="Pan Y."/>
        </authorList>
    </citation>
    <scope>NUCLEOTIDE SEQUENCE [LARGE SCALE GENOMIC DNA]</scope>
    <source>
        <strain evidence="1 2">TBZ9</strain>
    </source>
</reference>
<accession>A0A7Y3TXG4</accession>
<reference evidence="1 2" key="1">
    <citation type="submission" date="2020-05" db="EMBL/GenBank/DDBJ databases">
        <authorList>
            <person name="Ruan W."/>
            <person name="Jeon C.O."/>
            <person name="Chun B.H."/>
        </authorList>
    </citation>
    <scope>NUCLEOTIDE SEQUENCE [LARGE SCALE GENOMIC DNA]</scope>
    <source>
        <strain evidence="1 2">TBZ9</strain>
    </source>
</reference>
<keyword evidence="2" id="KW-1185">Reference proteome</keyword>
<gene>
    <name evidence="1" type="ORF">HLB35_09215</name>
</gene>
<dbReference type="AlphaFoldDB" id="A0A7Y3TXG4"/>
<evidence type="ECO:0000313" key="1">
    <source>
        <dbReference type="EMBL" id="NOG31895.1"/>
    </source>
</evidence>
<proteinExistence type="predicted"/>